<feature type="compositionally biased region" description="Basic residues" evidence="1">
    <location>
        <begin position="639"/>
        <end position="648"/>
    </location>
</feature>
<comment type="caution">
    <text evidence="2">The sequence shown here is derived from an EMBL/GenBank/DDBJ whole genome shotgun (WGS) entry which is preliminary data.</text>
</comment>
<accession>A0A0F4Z7R0</accession>
<feature type="region of interest" description="Disordered" evidence="1">
    <location>
        <begin position="369"/>
        <end position="417"/>
    </location>
</feature>
<dbReference type="OrthoDB" id="2192830at2759"/>
<evidence type="ECO:0000313" key="3">
    <source>
        <dbReference type="Proteomes" id="UP000033483"/>
    </source>
</evidence>
<evidence type="ECO:0008006" key="4">
    <source>
        <dbReference type="Google" id="ProtNLM"/>
    </source>
</evidence>
<feature type="region of interest" description="Disordered" evidence="1">
    <location>
        <begin position="1"/>
        <end position="87"/>
    </location>
</feature>
<feature type="compositionally biased region" description="Low complexity" evidence="1">
    <location>
        <begin position="384"/>
        <end position="397"/>
    </location>
</feature>
<feature type="region of interest" description="Disordered" evidence="1">
    <location>
        <begin position="623"/>
        <end position="648"/>
    </location>
</feature>
<dbReference type="Gene3D" id="3.10.350.10">
    <property type="entry name" value="LysM domain"/>
    <property type="match status" value="1"/>
</dbReference>
<evidence type="ECO:0000313" key="2">
    <source>
        <dbReference type="EMBL" id="KKA26370.1"/>
    </source>
</evidence>
<feature type="compositionally biased region" description="Low complexity" evidence="1">
    <location>
        <begin position="41"/>
        <end position="80"/>
    </location>
</feature>
<feature type="compositionally biased region" description="Gly residues" evidence="1">
    <location>
        <begin position="623"/>
        <end position="638"/>
    </location>
</feature>
<organism evidence="2 3">
    <name type="scientific">Thielaviopsis punctulata</name>
    <dbReference type="NCBI Taxonomy" id="72032"/>
    <lineage>
        <taxon>Eukaryota</taxon>
        <taxon>Fungi</taxon>
        <taxon>Dikarya</taxon>
        <taxon>Ascomycota</taxon>
        <taxon>Pezizomycotina</taxon>
        <taxon>Sordariomycetes</taxon>
        <taxon>Hypocreomycetidae</taxon>
        <taxon>Microascales</taxon>
        <taxon>Ceratocystidaceae</taxon>
        <taxon>Thielaviopsis</taxon>
    </lineage>
</organism>
<dbReference type="Proteomes" id="UP000033483">
    <property type="component" value="Unassembled WGS sequence"/>
</dbReference>
<evidence type="ECO:0000256" key="1">
    <source>
        <dbReference type="SAM" id="MobiDB-lite"/>
    </source>
</evidence>
<feature type="compositionally biased region" description="Polar residues" evidence="1">
    <location>
        <begin position="7"/>
        <end position="29"/>
    </location>
</feature>
<dbReference type="InterPro" id="IPR036779">
    <property type="entry name" value="LysM_dom_sf"/>
</dbReference>
<feature type="compositionally biased region" description="Polar residues" evidence="1">
    <location>
        <begin position="303"/>
        <end position="315"/>
    </location>
</feature>
<gene>
    <name evidence="2" type="ORF">TD95_001410</name>
</gene>
<reference evidence="2 3" key="1">
    <citation type="submission" date="2015-03" db="EMBL/GenBank/DDBJ databases">
        <authorList>
            <person name="Radwan O."/>
            <person name="Al-Naeli F.A."/>
            <person name="Rendon G.A."/>
            <person name="Fields C."/>
        </authorList>
    </citation>
    <scope>NUCLEOTIDE SEQUENCE [LARGE SCALE GENOMIC DNA]</scope>
    <source>
        <strain evidence="2">CR-DP1</strain>
    </source>
</reference>
<dbReference type="EMBL" id="LAEV01002193">
    <property type="protein sequence ID" value="KKA26370.1"/>
    <property type="molecule type" value="Genomic_DNA"/>
</dbReference>
<dbReference type="AlphaFoldDB" id="A0A0F4Z7R0"/>
<feature type="compositionally biased region" description="Basic and acidic residues" evidence="1">
    <location>
        <begin position="337"/>
        <end position="346"/>
    </location>
</feature>
<feature type="region of interest" description="Disordered" evidence="1">
    <location>
        <begin position="296"/>
        <end position="346"/>
    </location>
</feature>
<sequence>MRPPSQRPTASASSRSADPNPHSSPTTMRGTARMPDRNHNSASPRRTASSTRPSTHISSFRTAAAASSSSSSTPSNRSKSLGVSSGSFLGDSWASMTDFASSLFSSSPLDGRDRTRSSTAAAAASSNGAFRSRSQNPHSAPQNRLKQRPAIPSAWGPEPPADTRPRAGRSRQTIDDVAAGSRAEINAALTAARRASVLESYDGVNGGLDISGKSRYKRRNSDDVAAPDADADDVQDQLVYIHNVVPADTMAGLVLKYHCREDVLKKANGMWSNDVQLRKRLFIPVDMCQVKGKACPAPLDAEGSNSKPDSYSSQQDEIDDFFAPRPPPSGFPSGSDAKPHNDPDKPWQHVRWVALESFSAPTEIGRMSKKALGYFPPRRKKSSRLSTSTRSSPRQSLESAFSPAVSEAGDHRANGASVGATGHERLAATTGGHVRGQSSDEVLPAWMRKAGGVGSLSVRAPGPANDILNAWAKKHIPGLSMEAVPSMAIMGTETASIGIPRDLSGTLAAGAPASTAAAGSSSSGLLSDEALARSLQSAGTSLDRMASAMETWVRGAIAKAEAASSPLALRGGGGGGRAGGLDGAPDLIELGDNMSDDGQPPVFTLALETGVGAASGFVMGDGVEGSGSGSGSGMGRGGMRARKGGKSD</sequence>
<name>A0A0F4Z7R0_9PEZI</name>
<feature type="compositionally biased region" description="Polar residues" evidence="1">
    <location>
        <begin position="135"/>
        <end position="144"/>
    </location>
</feature>
<proteinExistence type="predicted"/>
<keyword evidence="3" id="KW-1185">Reference proteome</keyword>
<feature type="region of interest" description="Disordered" evidence="1">
    <location>
        <begin position="106"/>
        <end position="178"/>
    </location>
</feature>
<protein>
    <recommendedName>
        <fullName evidence="4">LysM domain-containing protein</fullName>
    </recommendedName>
</protein>
<feature type="compositionally biased region" description="Low complexity" evidence="1">
    <location>
        <begin position="117"/>
        <end position="134"/>
    </location>
</feature>